<feature type="non-terminal residue" evidence="6">
    <location>
        <position position="681"/>
    </location>
</feature>
<proteinExistence type="predicted"/>
<dbReference type="GO" id="GO:0000981">
    <property type="term" value="F:DNA-binding transcription factor activity, RNA polymerase II-specific"/>
    <property type="evidence" value="ECO:0007669"/>
    <property type="project" value="TreeGrafter"/>
</dbReference>
<accession>A0A3E2H6I3</accession>
<dbReference type="SMART" id="SM00906">
    <property type="entry name" value="Fungal_trans"/>
    <property type="match status" value="1"/>
</dbReference>
<evidence type="ECO:0000256" key="3">
    <source>
        <dbReference type="ARBA" id="ARBA00023163"/>
    </source>
</evidence>
<dbReference type="PANTHER" id="PTHR47424:SF3">
    <property type="entry name" value="REGULATORY PROTEIN GAL4"/>
    <property type="match status" value="1"/>
</dbReference>
<keyword evidence="1" id="KW-0805">Transcription regulation</keyword>
<protein>
    <recommendedName>
        <fullName evidence="5">Xylanolytic transcriptional activator regulatory domain-containing protein</fullName>
    </recommendedName>
</protein>
<dbReference type="PANTHER" id="PTHR47424">
    <property type="entry name" value="REGULATORY PROTEIN GAL4"/>
    <property type="match status" value="1"/>
</dbReference>
<dbReference type="GO" id="GO:0000978">
    <property type="term" value="F:RNA polymerase II cis-regulatory region sequence-specific DNA binding"/>
    <property type="evidence" value="ECO:0007669"/>
    <property type="project" value="TreeGrafter"/>
</dbReference>
<dbReference type="Proteomes" id="UP000258309">
    <property type="component" value="Unassembled WGS sequence"/>
</dbReference>
<feature type="non-terminal residue" evidence="6">
    <location>
        <position position="1"/>
    </location>
</feature>
<dbReference type="Pfam" id="PF04082">
    <property type="entry name" value="Fungal_trans"/>
    <property type="match status" value="1"/>
</dbReference>
<evidence type="ECO:0000256" key="2">
    <source>
        <dbReference type="ARBA" id="ARBA00023125"/>
    </source>
</evidence>
<feature type="domain" description="Xylanolytic transcriptional activator regulatory" evidence="5">
    <location>
        <begin position="256"/>
        <end position="330"/>
    </location>
</feature>
<dbReference type="InterPro" id="IPR051127">
    <property type="entry name" value="Fungal_SecMet_Regulators"/>
</dbReference>
<keyword evidence="3" id="KW-0804">Transcription</keyword>
<dbReference type="EMBL" id="NCSJ02000143">
    <property type="protein sequence ID" value="RFU29006.1"/>
    <property type="molecule type" value="Genomic_DNA"/>
</dbReference>
<evidence type="ECO:0000313" key="7">
    <source>
        <dbReference type="Proteomes" id="UP000258309"/>
    </source>
</evidence>
<dbReference type="CDD" id="cd12148">
    <property type="entry name" value="fungal_TF_MHR"/>
    <property type="match status" value="1"/>
</dbReference>
<gene>
    <name evidence="6" type="ORF">B7463_g7349</name>
</gene>
<dbReference type="InterPro" id="IPR007219">
    <property type="entry name" value="XnlR_reg_dom"/>
</dbReference>
<evidence type="ECO:0000256" key="4">
    <source>
        <dbReference type="ARBA" id="ARBA00023242"/>
    </source>
</evidence>
<dbReference type="OrthoDB" id="3364175at2759"/>
<reference evidence="6 7" key="1">
    <citation type="submission" date="2018-05" db="EMBL/GenBank/DDBJ databases">
        <title>Draft genome sequence of Scytalidium lignicola DSM 105466, a ubiquitous saprotrophic fungus.</title>
        <authorList>
            <person name="Buettner E."/>
            <person name="Gebauer A.M."/>
            <person name="Hofrichter M."/>
            <person name="Liers C."/>
            <person name="Kellner H."/>
        </authorList>
    </citation>
    <scope>NUCLEOTIDE SEQUENCE [LARGE SCALE GENOMIC DNA]</scope>
    <source>
        <strain evidence="6 7">DSM 105466</strain>
    </source>
</reference>
<keyword evidence="2" id="KW-0238">DNA-binding</keyword>
<sequence length="681" mass="77027">MEAKLRAEGGQPEAREQSLDVLARASETLRRSSSYEPSTSNLVHHIAASHLTDGSVLSDGSTTDRKSLLPLDEVPQSQGFFGDSSTFAFVSKVIPEVTEGGSPPSRRRLAATSPFRESLRGPEATAIEEALCFELPSRQLADGLLDAYFNRVHRLYPFVHEPSFRAEYERLWVTPHPPAKQLRPEIFGILNIIFANGCEFYAAIPRDRVLSMAAEYVARAKSLVIPRALQAGSLEHVQALLIMCHYLQGTLELNECWNLVGLMIRTAIAIGLHLNPPKHDISTIEREIRKRVWWGCMVIDRTLSMKFGRPPSLRATDVFDVELPLNVDDQYIAESVEHPRQPQGRLSYIEFYRQTIKKSPIVGRILRDLYQMEFINEQSSSQKGIPIKVSNTSRILGRTVHLDGELLSWWEELPEYLKDEPEISDGPDFERQRKVLSMRYLNMRLLLHRQAFLLFLRENIEDEYQRIIAIASARICIQVARETIRVICTQYYRRVLNALTYNLHYVFTAMGVLLTLQSLNGTKLAALNIEPDMETLEWGMQFLKATSNESPLAARYVMMLQKMQRRPTDMPTSTPVPTSLPRPHPNLISTPNPTGLVQTTQIASDAVPGNLPNGNIAMSELRQQSFLGADEPIWQLRGDQTEYSGFNSELGVFNDFLSGTGLPRDFLSTQWSISSDIDVVM</sequence>
<dbReference type="STRING" id="5539.A0A3E2H6I3"/>
<dbReference type="GO" id="GO:0005634">
    <property type="term" value="C:nucleus"/>
    <property type="evidence" value="ECO:0007669"/>
    <property type="project" value="TreeGrafter"/>
</dbReference>
<dbReference type="OMA" id="THGRPSM"/>
<evidence type="ECO:0000259" key="5">
    <source>
        <dbReference type="SMART" id="SM00906"/>
    </source>
</evidence>
<keyword evidence="7" id="KW-1185">Reference proteome</keyword>
<comment type="caution">
    <text evidence="6">The sequence shown here is derived from an EMBL/GenBank/DDBJ whole genome shotgun (WGS) entry which is preliminary data.</text>
</comment>
<evidence type="ECO:0000256" key="1">
    <source>
        <dbReference type="ARBA" id="ARBA00023015"/>
    </source>
</evidence>
<dbReference type="GO" id="GO:0000435">
    <property type="term" value="P:positive regulation of transcription from RNA polymerase II promoter by galactose"/>
    <property type="evidence" value="ECO:0007669"/>
    <property type="project" value="TreeGrafter"/>
</dbReference>
<organism evidence="6 7">
    <name type="scientific">Scytalidium lignicola</name>
    <name type="common">Hyphomycete</name>
    <dbReference type="NCBI Taxonomy" id="5539"/>
    <lineage>
        <taxon>Eukaryota</taxon>
        <taxon>Fungi</taxon>
        <taxon>Dikarya</taxon>
        <taxon>Ascomycota</taxon>
        <taxon>Pezizomycotina</taxon>
        <taxon>Leotiomycetes</taxon>
        <taxon>Leotiomycetes incertae sedis</taxon>
        <taxon>Scytalidium</taxon>
    </lineage>
</organism>
<dbReference type="AlphaFoldDB" id="A0A3E2H6I3"/>
<name>A0A3E2H6I3_SCYLI</name>
<keyword evidence="4" id="KW-0539">Nucleus</keyword>
<dbReference type="GO" id="GO:0006351">
    <property type="term" value="P:DNA-templated transcription"/>
    <property type="evidence" value="ECO:0007669"/>
    <property type="project" value="InterPro"/>
</dbReference>
<dbReference type="GO" id="GO:0008270">
    <property type="term" value="F:zinc ion binding"/>
    <property type="evidence" value="ECO:0007669"/>
    <property type="project" value="InterPro"/>
</dbReference>
<evidence type="ECO:0000313" key="6">
    <source>
        <dbReference type="EMBL" id="RFU29006.1"/>
    </source>
</evidence>